<evidence type="ECO:0000256" key="1">
    <source>
        <dbReference type="SAM" id="SignalP"/>
    </source>
</evidence>
<keyword evidence="1" id="KW-0732">Signal</keyword>
<feature type="signal peptide" evidence="1">
    <location>
        <begin position="1"/>
        <end position="21"/>
    </location>
</feature>
<dbReference type="EMBL" id="LLXX01000101">
    <property type="protein sequence ID" value="KRR06818.1"/>
    <property type="molecule type" value="Genomic_DNA"/>
</dbReference>
<gene>
    <name evidence="2" type="ORF">CP49_01555</name>
</gene>
<dbReference type="Proteomes" id="UP000051913">
    <property type="component" value="Unassembled WGS sequence"/>
</dbReference>
<dbReference type="RefSeq" id="WP_057851014.1">
    <property type="nucleotide sequence ID" value="NZ_LLXX01000101.1"/>
</dbReference>
<feature type="chain" id="PRO_5006443069" evidence="1">
    <location>
        <begin position="22"/>
        <end position="137"/>
    </location>
</feature>
<comment type="caution">
    <text evidence="2">The sequence shown here is derived from an EMBL/GenBank/DDBJ whole genome shotgun (WGS) entry which is preliminary data.</text>
</comment>
<reference evidence="2 3" key="1">
    <citation type="submission" date="2014-03" db="EMBL/GenBank/DDBJ databases">
        <title>Bradyrhizobium valentinum sp. nov., isolated from effective nodules of Lupinus mariae-josephae, a lupine endemic of basic-lime soils in Eastern Spain.</title>
        <authorList>
            <person name="Duran D."/>
            <person name="Rey L."/>
            <person name="Navarro A."/>
            <person name="Busquets A."/>
            <person name="Imperial J."/>
            <person name="Ruiz-Argueso T."/>
        </authorList>
    </citation>
    <scope>NUCLEOTIDE SEQUENCE [LARGE SCALE GENOMIC DNA]</scope>
    <source>
        <strain evidence="2 3">LmjM3</strain>
    </source>
</reference>
<evidence type="ECO:0000313" key="3">
    <source>
        <dbReference type="Proteomes" id="UP000051913"/>
    </source>
</evidence>
<accession>A0A0R3LGD5</accession>
<sequence length="137" mass="15064">MKTAALLGLVLSITISSVAGAEKLTLACRFEGSERPGPEREKDVNQLHVDTDLPVVELRVAQTMGTSNEVYFGYRNRPAKGMTDDKILVYFLGSKMSMAAIRLGVPTSIVLDRSSGSMVWSWADETGSRAYRYRCTP</sequence>
<protein>
    <submittedName>
        <fullName evidence="2">Uncharacterized protein</fullName>
    </submittedName>
</protein>
<name>A0A0R3LGD5_9BRAD</name>
<dbReference type="AlphaFoldDB" id="A0A0R3LGD5"/>
<keyword evidence="3" id="KW-1185">Reference proteome</keyword>
<evidence type="ECO:0000313" key="2">
    <source>
        <dbReference type="EMBL" id="KRR06818.1"/>
    </source>
</evidence>
<organism evidence="2 3">
    <name type="scientific">Bradyrhizobium valentinum</name>
    <dbReference type="NCBI Taxonomy" id="1518501"/>
    <lineage>
        <taxon>Bacteria</taxon>
        <taxon>Pseudomonadati</taxon>
        <taxon>Pseudomonadota</taxon>
        <taxon>Alphaproteobacteria</taxon>
        <taxon>Hyphomicrobiales</taxon>
        <taxon>Nitrobacteraceae</taxon>
        <taxon>Bradyrhizobium</taxon>
    </lineage>
</organism>
<proteinExistence type="predicted"/>